<dbReference type="GeneTree" id="ENSGT00940000166332"/>
<dbReference type="HOGENOM" id="CLU_811241_0_0_1"/>
<dbReference type="PANTHER" id="PTHR22605:SF16">
    <property type="entry name" value="E3 UBIQUITIN-PROTEIN LIGASE RNF213"/>
    <property type="match status" value="1"/>
</dbReference>
<organism evidence="1 2">
    <name type="scientific">Pelodiscus sinensis</name>
    <name type="common">Chinese softshell turtle</name>
    <name type="synonym">Trionyx sinensis</name>
    <dbReference type="NCBI Taxonomy" id="13735"/>
    <lineage>
        <taxon>Eukaryota</taxon>
        <taxon>Metazoa</taxon>
        <taxon>Chordata</taxon>
        <taxon>Craniata</taxon>
        <taxon>Vertebrata</taxon>
        <taxon>Euteleostomi</taxon>
        <taxon>Archelosauria</taxon>
        <taxon>Testudinata</taxon>
        <taxon>Testudines</taxon>
        <taxon>Cryptodira</taxon>
        <taxon>Trionychia</taxon>
        <taxon>Trionychidae</taxon>
        <taxon>Pelodiscus</taxon>
    </lineage>
</organism>
<dbReference type="GO" id="GO:0005730">
    <property type="term" value="C:nucleolus"/>
    <property type="evidence" value="ECO:0007669"/>
    <property type="project" value="TreeGrafter"/>
</dbReference>
<dbReference type="Proteomes" id="UP000007267">
    <property type="component" value="Unassembled WGS sequence"/>
</dbReference>
<dbReference type="GO" id="GO:0002040">
    <property type="term" value="P:sprouting angiogenesis"/>
    <property type="evidence" value="ECO:0007669"/>
    <property type="project" value="TreeGrafter"/>
</dbReference>
<dbReference type="EMBL" id="AGCU01097093">
    <property type="status" value="NOT_ANNOTATED_CDS"/>
    <property type="molecule type" value="Genomic_DNA"/>
</dbReference>
<sequence>MHTNYFLLAWHQYDDIVCTKPSDGLVSRIKNWVGWDDEKKSIERGKQIAAKIMLETIFSILTEWTDINMKNFFDQLHQFYLVTKKPRVFEGEPKDWTSLDFGEKQVKELLVNYLRKVAQPFLDQNKANAPPNDVAVKSRVGLGLISVTLGEFYELPTCKEDLSRVCSLLCLEQKPQDVLLHEMTHAKAVFSVVKCMKQYLTHVCQRCIDEQVDGWVCTLPVLHFFTASFGLHECLKVDKPEEIWAGLEGLPFIEFRKNQESFYKNGALLQLMKGKKHLMDVDRTLVRSWISLLPLGDMAEFLTHFSVELLDCLLGIYYRMQNTSIAYRSSEVCHLATLTKQW</sequence>
<reference evidence="1" key="3">
    <citation type="submission" date="2025-08" db="UniProtKB">
        <authorList>
            <consortium name="Ensembl"/>
        </authorList>
    </citation>
    <scope>IDENTIFICATION</scope>
</reference>
<dbReference type="RefSeq" id="XP_025041216.1">
    <property type="nucleotide sequence ID" value="XM_025185431.1"/>
</dbReference>
<reference evidence="1" key="4">
    <citation type="submission" date="2025-09" db="UniProtKB">
        <authorList>
            <consortium name="Ensembl"/>
        </authorList>
    </citation>
    <scope>IDENTIFICATION</scope>
</reference>
<accession>K7G6Q2</accession>
<dbReference type="GO" id="GO:0016020">
    <property type="term" value="C:membrane"/>
    <property type="evidence" value="ECO:0007669"/>
    <property type="project" value="TreeGrafter"/>
</dbReference>
<dbReference type="GO" id="GO:0006511">
    <property type="term" value="P:ubiquitin-dependent protein catabolic process"/>
    <property type="evidence" value="ECO:0007669"/>
    <property type="project" value="TreeGrafter"/>
</dbReference>
<reference evidence="2" key="2">
    <citation type="journal article" date="2013" name="Nat. Genet.">
        <title>The draft genomes of soft-shell turtle and green sea turtle yield insights into the development and evolution of the turtle-specific body plan.</title>
        <authorList>
            <person name="Wang Z."/>
            <person name="Pascual-Anaya J."/>
            <person name="Zadissa A."/>
            <person name="Li W."/>
            <person name="Niimura Y."/>
            <person name="Huang Z."/>
            <person name="Li C."/>
            <person name="White S."/>
            <person name="Xiong Z."/>
            <person name="Fang D."/>
            <person name="Wang B."/>
            <person name="Ming Y."/>
            <person name="Chen Y."/>
            <person name="Zheng Y."/>
            <person name="Kuraku S."/>
            <person name="Pignatelli M."/>
            <person name="Herrero J."/>
            <person name="Beal K."/>
            <person name="Nozawa M."/>
            <person name="Li Q."/>
            <person name="Wang J."/>
            <person name="Zhang H."/>
            <person name="Yu L."/>
            <person name="Shigenobu S."/>
            <person name="Wang J."/>
            <person name="Liu J."/>
            <person name="Flicek P."/>
            <person name="Searle S."/>
            <person name="Wang J."/>
            <person name="Kuratani S."/>
            <person name="Yin Y."/>
            <person name="Aken B."/>
            <person name="Zhang G."/>
            <person name="Irie N."/>
        </authorList>
    </citation>
    <scope>NUCLEOTIDE SEQUENCE [LARGE SCALE GENOMIC DNA]</scope>
    <source>
        <strain evidence="2">Daiwa-1</strain>
    </source>
</reference>
<evidence type="ECO:0000313" key="2">
    <source>
        <dbReference type="Proteomes" id="UP000007267"/>
    </source>
</evidence>
<dbReference type="KEGG" id="pss:102461075"/>
<name>K7G6Q2_PELSI</name>
<dbReference type="GO" id="GO:2000051">
    <property type="term" value="P:negative regulation of non-canonical Wnt signaling pathway"/>
    <property type="evidence" value="ECO:0007669"/>
    <property type="project" value="TreeGrafter"/>
</dbReference>
<dbReference type="OrthoDB" id="2423195at2759"/>
<reference evidence="2" key="1">
    <citation type="submission" date="2011-10" db="EMBL/GenBank/DDBJ databases">
        <authorList>
            <consortium name="Soft-shell Turtle Genome Consortium"/>
        </authorList>
    </citation>
    <scope>NUCLEOTIDE SEQUENCE [LARGE SCALE GENOMIC DNA]</scope>
    <source>
        <strain evidence="2">Daiwa-1</strain>
    </source>
</reference>
<dbReference type="InterPro" id="IPR031248">
    <property type="entry name" value="RNF213"/>
</dbReference>
<dbReference type="GO" id="GO:0004842">
    <property type="term" value="F:ubiquitin-protein transferase activity"/>
    <property type="evidence" value="ECO:0007669"/>
    <property type="project" value="InterPro"/>
</dbReference>
<dbReference type="GO" id="GO:0016887">
    <property type="term" value="F:ATP hydrolysis activity"/>
    <property type="evidence" value="ECO:0007669"/>
    <property type="project" value="InterPro"/>
</dbReference>
<keyword evidence="2" id="KW-1185">Reference proteome</keyword>
<dbReference type="OMA" id="EMTHAKA"/>
<dbReference type="Ensembl" id="ENSPSIT00000016038.1">
    <property type="protein sequence ID" value="ENSPSIP00000015963.1"/>
    <property type="gene ID" value="ENSPSIG00000014253.1"/>
</dbReference>
<protein>
    <submittedName>
        <fullName evidence="1">E3 ubiquitin-protein ligase RNF213-like</fullName>
    </submittedName>
</protein>
<proteinExistence type="predicted"/>
<dbReference type="eggNOG" id="ENOG502QQ65">
    <property type="taxonomic scope" value="Eukaryota"/>
</dbReference>
<evidence type="ECO:0000313" key="1">
    <source>
        <dbReference type="Ensembl" id="ENSPSIP00000015963.1"/>
    </source>
</evidence>
<dbReference type="EMBL" id="AGCU01097094">
    <property type="status" value="NOT_ANNOTATED_CDS"/>
    <property type="molecule type" value="Genomic_DNA"/>
</dbReference>
<dbReference type="AlphaFoldDB" id="K7G6Q2"/>
<dbReference type="GO" id="GO:0005829">
    <property type="term" value="C:cytosol"/>
    <property type="evidence" value="ECO:0007669"/>
    <property type="project" value="TreeGrafter"/>
</dbReference>
<dbReference type="PANTHER" id="PTHR22605">
    <property type="entry name" value="RZ-TYPE DOMAIN-CONTAINING PROTEIN"/>
    <property type="match status" value="1"/>
</dbReference>